<keyword evidence="1" id="KW-0812">Transmembrane</keyword>
<feature type="transmembrane region" description="Helical" evidence="1">
    <location>
        <begin position="97"/>
        <end position="126"/>
    </location>
</feature>
<proteinExistence type="predicted"/>
<evidence type="ECO:0000313" key="2">
    <source>
        <dbReference type="EMBL" id="XCM79005.1"/>
    </source>
</evidence>
<feature type="transmembrane region" description="Helical" evidence="1">
    <location>
        <begin position="55"/>
        <end position="76"/>
    </location>
</feature>
<feature type="transmembrane region" description="Helical" evidence="1">
    <location>
        <begin position="179"/>
        <end position="200"/>
    </location>
</feature>
<dbReference type="RefSeq" id="WP_354639326.1">
    <property type="nucleotide sequence ID" value="NZ_CP159872.1"/>
</dbReference>
<gene>
    <name evidence="2" type="ORF">ABWK59_08720</name>
</gene>
<accession>A0AAU8JSU6</accession>
<keyword evidence="1" id="KW-0472">Membrane</keyword>
<feature type="transmembrane region" description="Helical" evidence="1">
    <location>
        <begin position="146"/>
        <end position="167"/>
    </location>
</feature>
<name>A0AAU8JSU6_9ACTN</name>
<organism evidence="2">
    <name type="scientific">Kitasatospora camelliae</name>
    <dbReference type="NCBI Taxonomy" id="3156397"/>
    <lineage>
        <taxon>Bacteria</taxon>
        <taxon>Bacillati</taxon>
        <taxon>Actinomycetota</taxon>
        <taxon>Actinomycetes</taxon>
        <taxon>Kitasatosporales</taxon>
        <taxon>Streptomycetaceae</taxon>
        <taxon>Kitasatospora</taxon>
    </lineage>
</organism>
<evidence type="ECO:0000256" key="1">
    <source>
        <dbReference type="SAM" id="Phobius"/>
    </source>
</evidence>
<dbReference type="EMBL" id="CP159872">
    <property type="protein sequence ID" value="XCM79005.1"/>
    <property type="molecule type" value="Genomic_DNA"/>
</dbReference>
<protein>
    <submittedName>
        <fullName evidence="2">ABC transporter permease</fullName>
    </submittedName>
</protein>
<feature type="transmembrane region" description="Helical" evidence="1">
    <location>
        <begin position="21"/>
        <end position="43"/>
    </location>
</feature>
<sequence>MTFLPVLRSEWTKITTLRSAWLVPLVAAVLAVAVSAVTCALIGDVQDLLVRDPSVVVHYGLLFGQLGFAAFGVTLLGREYGSGALAGSLAAVPRRGLLYGAKLAVGGGLGLALGAATSVGSCLVGRPFLTSTAMGWRHAAAVRSTVAAAVYPALLVVLCLGLTALFGNLPAAMGVLLPGLFLGTSLVGALPGGHVVQLFLPDKAGQYAMRLAADPAAVYPHAAGTAVLAGWAALAAYAGWRRFERRDA</sequence>
<dbReference type="AlphaFoldDB" id="A0AAU8JSU6"/>
<reference evidence="2" key="1">
    <citation type="submission" date="2024-06" db="EMBL/GenBank/DDBJ databases">
        <title>The genome sequences of Kitasatospora sp. strain HUAS MG31.</title>
        <authorList>
            <person name="Mo P."/>
        </authorList>
    </citation>
    <scope>NUCLEOTIDE SEQUENCE</scope>
    <source>
        <strain evidence="2">HUAS MG31</strain>
    </source>
</reference>
<dbReference type="KEGG" id="kcm:ABWK59_08720"/>
<keyword evidence="1" id="KW-1133">Transmembrane helix</keyword>
<feature type="transmembrane region" description="Helical" evidence="1">
    <location>
        <begin position="220"/>
        <end position="240"/>
    </location>
</feature>